<comment type="caution">
    <text evidence="1">The sequence shown here is derived from an EMBL/GenBank/DDBJ whole genome shotgun (WGS) entry which is preliminary data.</text>
</comment>
<dbReference type="EMBL" id="WVTB01000053">
    <property type="protein sequence ID" value="KAF3803827.1"/>
    <property type="molecule type" value="Genomic_DNA"/>
</dbReference>
<accession>A0A8H4CHG2</accession>
<keyword evidence="2" id="KW-1185">Reference proteome</keyword>
<name>A0A8H4CHG2_COLGL</name>
<dbReference type="GeneID" id="69018792"/>
<dbReference type="Proteomes" id="UP000613401">
    <property type="component" value="Unassembled WGS sequence"/>
</dbReference>
<evidence type="ECO:0000313" key="2">
    <source>
        <dbReference type="Proteomes" id="UP000613401"/>
    </source>
</evidence>
<dbReference type="RefSeq" id="XP_045262986.1">
    <property type="nucleotide sequence ID" value="XM_045411565.1"/>
</dbReference>
<sequence>MPPPPESSKDELYKIQAVYLPNEFPKDDVQLLIITMRYPRDSSEVIQWELPELPSSLRDLVPPIESTVFLCAQSTIIWYKPRCPATGLTAFPYYTHFENADVGFREPDDVDYTCVAEFGIGILADPAISVSSTVGNFVISGFEAIRLT</sequence>
<reference evidence="1" key="2">
    <citation type="submission" date="2020-03" db="EMBL/GenBank/DDBJ databases">
        <authorList>
            <person name="Fu F.-F."/>
            <person name="Chen J."/>
        </authorList>
    </citation>
    <scope>NUCLEOTIDE SEQUENCE</scope>
    <source>
        <strain evidence="1">Lc1</strain>
    </source>
</reference>
<reference evidence="1" key="1">
    <citation type="journal article" date="2020" name="Phytopathology">
        <title>Genome sequence and comparative analysis of Colletotrichum gloeosporioides isolated from Liriodendron leaves.</title>
        <authorList>
            <person name="Fu F.F."/>
            <person name="Hao Z."/>
            <person name="Wang P."/>
            <person name="Lu Y."/>
            <person name="Xue L.J."/>
            <person name="Wei G."/>
            <person name="Tian Y."/>
            <person name="Baishi H."/>
            <person name="Xu H."/>
            <person name="Shi J."/>
            <person name="Cheng T."/>
            <person name="Wang G."/>
            <person name="Yi Y."/>
            <person name="Chen J."/>
        </authorList>
    </citation>
    <scope>NUCLEOTIDE SEQUENCE</scope>
    <source>
        <strain evidence="1">Lc1</strain>
    </source>
</reference>
<protein>
    <submittedName>
        <fullName evidence="1">Uncharacterized protein</fullName>
    </submittedName>
</protein>
<dbReference type="AlphaFoldDB" id="A0A8H4CHG2"/>
<evidence type="ECO:0000313" key="1">
    <source>
        <dbReference type="EMBL" id="KAF3803827.1"/>
    </source>
</evidence>
<gene>
    <name evidence="1" type="ORF">GCG54_00011666</name>
</gene>
<proteinExistence type="predicted"/>
<organism evidence="1 2">
    <name type="scientific">Colletotrichum gloeosporioides</name>
    <name type="common">Anthracnose fungus</name>
    <name type="synonym">Glomerella cingulata</name>
    <dbReference type="NCBI Taxonomy" id="474922"/>
    <lineage>
        <taxon>Eukaryota</taxon>
        <taxon>Fungi</taxon>
        <taxon>Dikarya</taxon>
        <taxon>Ascomycota</taxon>
        <taxon>Pezizomycotina</taxon>
        <taxon>Sordariomycetes</taxon>
        <taxon>Hypocreomycetidae</taxon>
        <taxon>Glomerellales</taxon>
        <taxon>Glomerellaceae</taxon>
        <taxon>Colletotrichum</taxon>
        <taxon>Colletotrichum gloeosporioides species complex</taxon>
    </lineage>
</organism>